<name>A0ABS4KTS8_9CLOT</name>
<evidence type="ECO:0000313" key="5">
    <source>
        <dbReference type="Proteomes" id="UP001519307"/>
    </source>
</evidence>
<dbReference type="Gene3D" id="3.20.20.70">
    <property type="entry name" value="Aldolase class I"/>
    <property type="match status" value="1"/>
</dbReference>
<evidence type="ECO:0000256" key="2">
    <source>
        <dbReference type="ARBA" id="ARBA00023002"/>
    </source>
</evidence>
<dbReference type="InterPro" id="IPR013785">
    <property type="entry name" value="Aldolase_TIM"/>
</dbReference>
<keyword evidence="2" id="KW-0560">Oxidoreductase</keyword>
<dbReference type="CDD" id="cd02803">
    <property type="entry name" value="OYE_like_FMN_family"/>
    <property type="match status" value="1"/>
</dbReference>
<keyword evidence="1" id="KW-0285">Flavoprotein</keyword>
<dbReference type="EMBL" id="JAGGLM010000015">
    <property type="protein sequence ID" value="MBP2033450.1"/>
    <property type="molecule type" value="Genomic_DNA"/>
</dbReference>
<accession>A0ABS4KTS8</accession>
<gene>
    <name evidence="4" type="ORF">J2Z42_002153</name>
</gene>
<dbReference type="InterPro" id="IPR051799">
    <property type="entry name" value="NADH_flavin_oxidoreductase"/>
</dbReference>
<proteinExistence type="predicted"/>
<dbReference type="InterPro" id="IPR001155">
    <property type="entry name" value="OxRdtase_FMN_N"/>
</dbReference>
<organism evidence="4 5">
    <name type="scientific">Clostridium algifaecis</name>
    <dbReference type="NCBI Taxonomy" id="1472040"/>
    <lineage>
        <taxon>Bacteria</taxon>
        <taxon>Bacillati</taxon>
        <taxon>Bacillota</taxon>
        <taxon>Clostridia</taxon>
        <taxon>Eubacteriales</taxon>
        <taxon>Clostridiaceae</taxon>
        <taxon>Clostridium</taxon>
    </lineage>
</organism>
<evidence type="ECO:0000256" key="1">
    <source>
        <dbReference type="ARBA" id="ARBA00022630"/>
    </source>
</evidence>
<sequence>MAEKDGHINDEIIKVYEELAQGEVGLILTGYAFISKDEQPNPRMLGIYDDSFIEEYKVLVDKVHQHGSKIALQIVFGGSQSHHPNVNEMNILGPSQVENRVTEITPREATKLEIESIVKKFGDAAVRAKKSGFDAVQIHAAHGYFLSQFLTPYYNRRNDEYGGNIHNRARIIYEVIEEVRKRVGDEYPIMIKLNFDDFMDEGEGLIEAEAMEVFKTVDKLGVDIIEVSAVNESSGKGMAPARTSIKSLNKQSYFREVTAKIAREVSAKVILMGGNRNINLMHEILNTTNIEYFSIARPLLCEPDLINKWIKNIDYIPKCISCNKCWETEPNKCILNRI</sequence>
<evidence type="ECO:0000259" key="3">
    <source>
        <dbReference type="Pfam" id="PF00724"/>
    </source>
</evidence>
<dbReference type="SUPFAM" id="SSF51395">
    <property type="entry name" value="FMN-linked oxidoreductases"/>
    <property type="match status" value="1"/>
</dbReference>
<evidence type="ECO:0000313" key="4">
    <source>
        <dbReference type="EMBL" id="MBP2033450.1"/>
    </source>
</evidence>
<dbReference type="PANTHER" id="PTHR43656:SF2">
    <property type="entry name" value="BINDING OXIDOREDUCTASE, PUTATIVE (AFU_ORTHOLOGUE AFUA_2G08260)-RELATED"/>
    <property type="match status" value="1"/>
</dbReference>
<dbReference type="Proteomes" id="UP001519307">
    <property type="component" value="Unassembled WGS sequence"/>
</dbReference>
<keyword evidence="5" id="KW-1185">Reference proteome</keyword>
<dbReference type="PANTHER" id="PTHR43656">
    <property type="entry name" value="BINDING OXIDOREDUCTASE, PUTATIVE (AFU_ORTHOLOGUE AFUA_2G08260)-RELATED"/>
    <property type="match status" value="1"/>
</dbReference>
<comment type="caution">
    <text evidence="4">The sequence shown here is derived from an EMBL/GenBank/DDBJ whole genome shotgun (WGS) entry which is preliminary data.</text>
</comment>
<protein>
    <submittedName>
        <fullName evidence="4">2,4-dienoyl-CoA reductase-like NADH-dependent reductase (Old Yellow Enzyme family)</fullName>
    </submittedName>
</protein>
<feature type="domain" description="NADH:flavin oxidoreductase/NADH oxidase N-terminal" evidence="3">
    <location>
        <begin position="3"/>
        <end position="312"/>
    </location>
</feature>
<reference evidence="4 5" key="1">
    <citation type="submission" date="2021-03" db="EMBL/GenBank/DDBJ databases">
        <title>Genomic Encyclopedia of Type Strains, Phase IV (KMG-IV): sequencing the most valuable type-strain genomes for metagenomic binning, comparative biology and taxonomic classification.</title>
        <authorList>
            <person name="Goeker M."/>
        </authorList>
    </citation>
    <scope>NUCLEOTIDE SEQUENCE [LARGE SCALE GENOMIC DNA]</scope>
    <source>
        <strain evidence="4 5">DSM 28783</strain>
    </source>
</reference>
<dbReference type="Pfam" id="PF00724">
    <property type="entry name" value="Oxidored_FMN"/>
    <property type="match status" value="1"/>
</dbReference>